<dbReference type="Proteomes" id="UP000075243">
    <property type="component" value="Unassembled WGS sequence"/>
</dbReference>
<dbReference type="Pfam" id="PF13966">
    <property type="entry name" value="zf-RVT"/>
    <property type="match status" value="1"/>
</dbReference>
<gene>
    <name evidence="2" type="ORF">KK1_031807</name>
</gene>
<keyword evidence="3" id="KW-1185">Reference proteome</keyword>
<organism evidence="2 3">
    <name type="scientific">Cajanus cajan</name>
    <name type="common">Pigeon pea</name>
    <name type="synonym">Cajanus indicus</name>
    <dbReference type="NCBI Taxonomy" id="3821"/>
    <lineage>
        <taxon>Eukaryota</taxon>
        <taxon>Viridiplantae</taxon>
        <taxon>Streptophyta</taxon>
        <taxon>Embryophyta</taxon>
        <taxon>Tracheophyta</taxon>
        <taxon>Spermatophyta</taxon>
        <taxon>Magnoliopsida</taxon>
        <taxon>eudicotyledons</taxon>
        <taxon>Gunneridae</taxon>
        <taxon>Pentapetalae</taxon>
        <taxon>rosids</taxon>
        <taxon>fabids</taxon>
        <taxon>Fabales</taxon>
        <taxon>Fabaceae</taxon>
        <taxon>Papilionoideae</taxon>
        <taxon>50 kb inversion clade</taxon>
        <taxon>NPAAA clade</taxon>
        <taxon>indigoferoid/millettioid clade</taxon>
        <taxon>Phaseoleae</taxon>
        <taxon>Cajanus</taxon>
    </lineage>
</organism>
<sequence>MQSLWLPQAVCNKINQASRTMLWAKAGSSRYWSLVGWNTITRPKELGGLGIRESQQVNISLIGKLIWDLLHSLQKPWVKILQAKYLHGESVLHAKKSNGASQVWNNIVKALPFLRQGFYPKLGAGNSSLWYEDWLGAWNFDSLFTCLPMELANRIQQVPIPSSPAGADMFSWAGDSSGFYIIASGFRFLLSPDLVDPIWKRVWKLHVPEKIKFLLWKGLHSSIPTNHFHSLCHLDSVGSCPRCSCPQETILHAIRDCPHSREVWLQVGNTPSQIFSLMDCFTWFKGVITNSAAKKLAIVIWWIWRLRNNMVFHGNN</sequence>
<dbReference type="PANTHER" id="PTHR33116:SF86">
    <property type="entry name" value="REVERSE TRANSCRIPTASE DOMAIN-CONTAINING PROTEIN"/>
    <property type="match status" value="1"/>
</dbReference>
<reference evidence="2" key="1">
    <citation type="journal article" date="2012" name="Nat. Biotechnol.">
        <title>Draft genome sequence of pigeonpea (Cajanus cajan), an orphan legume crop of resource-poor farmers.</title>
        <authorList>
            <person name="Varshney R.K."/>
            <person name="Chen W."/>
            <person name="Li Y."/>
            <person name="Bharti A.K."/>
            <person name="Saxena R.K."/>
            <person name="Schlueter J.A."/>
            <person name="Donoghue M.T."/>
            <person name="Azam S."/>
            <person name="Fan G."/>
            <person name="Whaley A.M."/>
            <person name="Farmer A.D."/>
            <person name="Sheridan J."/>
            <person name="Iwata A."/>
            <person name="Tuteja R."/>
            <person name="Penmetsa R.V."/>
            <person name="Wu W."/>
            <person name="Upadhyaya H.D."/>
            <person name="Yang S.P."/>
            <person name="Shah T."/>
            <person name="Saxena K.B."/>
            <person name="Michael T."/>
            <person name="McCombie W.R."/>
            <person name="Yang B."/>
            <person name="Zhang G."/>
            <person name="Yang H."/>
            <person name="Wang J."/>
            <person name="Spillane C."/>
            <person name="Cook D.R."/>
            <person name="May G.D."/>
            <person name="Xu X."/>
            <person name="Jackson S.A."/>
        </authorList>
    </citation>
    <scope>NUCLEOTIDE SEQUENCE [LARGE SCALE GENOMIC DNA]</scope>
</reference>
<accession>A0A151RVN9</accession>
<proteinExistence type="predicted"/>
<evidence type="ECO:0000313" key="3">
    <source>
        <dbReference type="Proteomes" id="UP000075243"/>
    </source>
</evidence>
<dbReference type="EMBL" id="KQ483553">
    <property type="protein sequence ID" value="KYP46577.1"/>
    <property type="molecule type" value="Genomic_DNA"/>
</dbReference>
<protein>
    <submittedName>
        <fullName evidence="2">Ribonuclease H protein At1g65750 family</fullName>
    </submittedName>
</protein>
<dbReference type="Gramene" id="C.cajan_31836.t">
    <property type="protein sequence ID" value="C.cajan_31836.t"/>
    <property type="gene ID" value="C.cajan_31836"/>
</dbReference>
<dbReference type="AlphaFoldDB" id="A0A151RVN9"/>
<evidence type="ECO:0000259" key="1">
    <source>
        <dbReference type="Pfam" id="PF13966"/>
    </source>
</evidence>
<name>A0A151RVN9_CAJCA</name>
<dbReference type="InterPro" id="IPR026960">
    <property type="entry name" value="RVT-Znf"/>
</dbReference>
<feature type="domain" description="Reverse transcriptase zinc-binding" evidence="1">
    <location>
        <begin position="182"/>
        <end position="264"/>
    </location>
</feature>
<dbReference type="PANTHER" id="PTHR33116">
    <property type="entry name" value="REVERSE TRANSCRIPTASE ZINC-BINDING DOMAIN-CONTAINING PROTEIN-RELATED-RELATED"/>
    <property type="match status" value="1"/>
</dbReference>
<evidence type="ECO:0000313" key="2">
    <source>
        <dbReference type="EMBL" id="KYP46577.1"/>
    </source>
</evidence>
<dbReference type="OMA" id="VHALYSC"/>